<keyword evidence="8" id="KW-1185">Reference proteome</keyword>
<dbReference type="InterPro" id="IPR003959">
    <property type="entry name" value="ATPase_AAA_core"/>
</dbReference>
<dbReference type="Proteomes" id="UP001190700">
    <property type="component" value="Unassembled WGS sequence"/>
</dbReference>
<dbReference type="GO" id="GO:0005524">
    <property type="term" value="F:ATP binding"/>
    <property type="evidence" value="ECO:0007669"/>
    <property type="project" value="UniProtKB-KW"/>
</dbReference>
<keyword evidence="3" id="KW-0496">Mitochondrion</keyword>
<dbReference type="InterPro" id="IPR003593">
    <property type="entry name" value="AAA+_ATPase"/>
</dbReference>
<reference evidence="7 8" key="1">
    <citation type="journal article" date="2015" name="Genome Biol. Evol.">
        <title>Comparative Genomics of a Bacterivorous Green Alga Reveals Evolutionary Causalities and Consequences of Phago-Mixotrophic Mode of Nutrition.</title>
        <authorList>
            <person name="Burns J.A."/>
            <person name="Paasch A."/>
            <person name="Narechania A."/>
            <person name="Kim E."/>
        </authorList>
    </citation>
    <scope>NUCLEOTIDE SEQUENCE [LARGE SCALE GENOMIC DNA]</scope>
    <source>
        <strain evidence="7 8">PLY_AMNH</strain>
    </source>
</reference>
<sequence length="286" mass="32148">MILEPDLGERMMQISASTAPTKRRGAPFRNVLLWGQPGTGKTMAAERLASRVGLDFAMMSGGDVLPLGKSAVTELHQLFNWAERSASGVLLFIDEAEAFLRNRNSSQMTEQMRSTLNAFLARTGTQSSKLMLVLASNRQDDLDDAVLDRLDELVEFQLPGPQQRKQIIRMYLDKYLPDAKTKTWKDWRRRHQFVRRASDLSDDALDTAVQLTQGCSGRELAKFITAVQAQVFGREGEIIVTAQDLRHVAERKRQEHHQKVHNWGAEKETARSVVSGKRSRAATLTG</sequence>
<dbReference type="InterPro" id="IPR027417">
    <property type="entry name" value="P-loop_NTPase"/>
</dbReference>
<dbReference type="PANTHER" id="PTHR23075">
    <property type="entry name" value="PUTATIVE ATP-ASE"/>
    <property type="match status" value="1"/>
</dbReference>
<evidence type="ECO:0000313" key="7">
    <source>
        <dbReference type="EMBL" id="KAK3257824.1"/>
    </source>
</evidence>
<dbReference type="GO" id="GO:0042645">
    <property type="term" value="C:mitochondrial nucleoid"/>
    <property type="evidence" value="ECO:0007669"/>
    <property type="project" value="UniProtKB-SubCell"/>
</dbReference>
<evidence type="ECO:0000256" key="2">
    <source>
        <dbReference type="ARBA" id="ARBA00023054"/>
    </source>
</evidence>
<feature type="domain" description="AAA+ ATPase" evidence="6">
    <location>
        <begin position="27"/>
        <end position="160"/>
    </location>
</feature>
<comment type="caution">
    <text evidence="7">The sequence shown here is derived from an EMBL/GenBank/DDBJ whole genome shotgun (WGS) entry which is preliminary data.</text>
</comment>
<dbReference type="Pfam" id="PF00004">
    <property type="entry name" value="AAA"/>
    <property type="match status" value="1"/>
</dbReference>
<accession>A0AAE0KRJ6</accession>
<dbReference type="GO" id="GO:0016887">
    <property type="term" value="F:ATP hydrolysis activity"/>
    <property type="evidence" value="ECO:0007669"/>
    <property type="project" value="InterPro"/>
</dbReference>
<dbReference type="GO" id="GO:0007005">
    <property type="term" value="P:mitochondrion organization"/>
    <property type="evidence" value="ECO:0007669"/>
    <property type="project" value="TreeGrafter"/>
</dbReference>
<keyword evidence="3" id="KW-1135">Mitochondrion nucleoid</keyword>
<gene>
    <name evidence="7" type="ORF">CYMTET_33100</name>
</gene>
<dbReference type="SMART" id="SM00382">
    <property type="entry name" value="AAA"/>
    <property type="match status" value="1"/>
</dbReference>
<keyword evidence="4" id="KW-0547">Nucleotide-binding</keyword>
<dbReference type="GO" id="GO:0008270">
    <property type="term" value="F:zinc ion binding"/>
    <property type="evidence" value="ECO:0007669"/>
    <property type="project" value="TreeGrafter"/>
</dbReference>
<evidence type="ECO:0000259" key="6">
    <source>
        <dbReference type="SMART" id="SM00382"/>
    </source>
</evidence>
<dbReference type="SUPFAM" id="SSF52540">
    <property type="entry name" value="P-loop containing nucleoside triphosphate hydrolases"/>
    <property type="match status" value="1"/>
</dbReference>
<dbReference type="EMBL" id="LGRX02020074">
    <property type="protein sequence ID" value="KAK3257824.1"/>
    <property type="molecule type" value="Genomic_DNA"/>
</dbReference>
<dbReference type="PROSITE" id="PS00674">
    <property type="entry name" value="AAA"/>
    <property type="match status" value="1"/>
</dbReference>
<comment type="subcellular location">
    <subcellularLocation>
        <location evidence="1">Mitochondrion matrix</location>
        <location evidence="1">Mitochondrion nucleoid</location>
    </subcellularLocation>
</comment>
<feature type="region of interest" description="Disordered" evidence="5">
    <location>
        <begin position="253"/>
        <end position="286"/>
    </location>
</feature>
<comment type="similarity">
    <text evidence="4">Belongs to the AAA ATPase family.</text>
</comment>
<evidence type="ECO:0000256" key="4">
    <source>
        <dbReference type="RuleBase" id="RU003651"/>
    </source>
</evidence>
<evidence type="ECO:0000256" key="3">
    <source>
        <dbReference type="ARBA" id="ARBA00023271"/>
    </source>
</evidence>
<evidence type="ECO:0000256" key="1">
    <source>
        <dbReference type="ARBA" id="ARBA00004436"/>
    </source>
</evidence>
<dbReference type="PANTHER" id="PTHR23075:SF0">
    <property type="entry name" value="ATPASE FAMILY AAA DOMAIN-CONTAINING PROTEIN 3"/>
    <property type="match status" value="1"/>
</dbReference>
<evidence type="ECO:0000313" key="8">
    <source>
        <dbReference type="Proteomes" id="UP001190700"/>
    </source>
</evidence>
<proteinExistence type="inferred from homology"/>
<name>A0AAE0KRJ6_9CHLO</name>
<protein>
    <recommendedName>
        <fullName evidence="6">AAA+ ATPase domain-containing protein</fullName>
    </recommendedName>
</protein>
<evidence type="ECO:0000256" key="5">
    <source>
        <dbReference type="SAM" id="MobiDB-lite"/>
    </source>
</evidence>
<dbReference type="InterPro" id="IPR003960">
    <property type="entry name" value="ATPase_AAA_CS"/>
</dbReference>
<organism evidence="7 8">
    <name type="scientific">Cymbomonas tetramitiformis</name>
    <dbReference type="NCBI Taxonomy" id="36881"/>
    <lineage>
        <taxon>Eukaryota</taxon>
        <taxon>Viridiplantae</taxon>
        <taxon>Chlorophyta</taxon>
        <taxon>Pyramimonadophyceae</taxon>
        <taxon>Pyramimonadales</taxon>
        <taxon>Pyramimonadaceae</taxon>
        <taxon>Cymbomonas</taxon>
    </lineage>
</organism>
<keyword evidence="2" id="KW-0175">Coiled coil</keyword>
<dbReference type="Gene3D" id="3.40.50.300">
    <property type="entry name" value="P-loop containing nucleotide triphosphate hydrolases"/>
    <property type="match status" value="1"/>
</dbReference>
<dbReference type="AlphaFoldDB" id="A0AAE0KRJ6"/>
<keyword evidence="4" id="KW-0067">ATP-binding</keyword>